<feature type="domain" description="HTH cro/C1-type" evidence="1">
    <location>
        <begin position="20"/>
        <end position="74"/>
    </location>
</feature>
<evidence type="ECO:0000313" key="2">
    <source>
        <dbReference type="EMBL" id="TLF74869.1"/>
    </source>
</evidence>
<dbReference type="Proteomes" id="UP000306378">
    <property type="component" value="Unassembled WGS sequence"/>
</dbReference>
<name>A0A5R8NGT0_9NOCA</name>
<evidence type="ECO:0000313" key="3">
    <source>
        <dbReference type="Proteomes" id="UP000306378"/>
    </source>
</evidence>
<gene>
    <name evidence="2" type="ORF">FEK34_23030</name>
</gene>
<reference evidence="2 3" key="1">
    <citation type="submission" date="2019-05" db="EMBL/GenBank/DDBJ databases">
        <title>Genomes sequences of two Nocardia cyriacigeorgica environmental isolates, type strains Nocardia asteroides ATCC 19247 and Nocardia cyriacigeorgica DSM 44484.</title>
        <authorList>
            <person name="Vautrin F."/>
            <person name="Bergeron E."/>
            <person name="Dubost A."/>
            <person name="Abrouk D."/>
            <person name="Rodriguez Nava V."/>
            <person name="Pujic P."/>
        </authorList>
    </citation>
    <scope>NUCLEOTIDE SEQUENCE [LARGE SCALE GENOMIC DNA]</scope>
    <source>
        <strain evidence="2 3">EML 446</strain>
    </source>
</reference>
<dbReference type="SUPFAM" id="SSF47413">
    <property type="entry name" value="lambda repressor-like DNA-binding domains"/>
    <property type="match status" value="1"/>
</dbReference>
<dbReference type="SMART" id="SM00530">
    <property type="entry name" value="HTH_XRE"/>
    <property type="match status" value="1"/>
</dbReference>
<dbReference type="PROSITE" id="PS50943">
    <property type="entry name" value="HTH_CROC1"/>
    <property type="match status" value="1"/>
</dbReference>
<dbReference type="EMBL" id="VBUT01000009">
    <property type="protein sequence ID" value="TLF74869.1"/>
    <property type="molecule type" value="Genomic_DNA"/>
</dbReference>
<dbReference type="CDD" id="cd00093">
    <property type="entry name" value="HTH_XRE"/>
    <property type="match status" value="1"/>
</dbReference>
<accession>A0A5R8NGT0</accession>
<dbReference type="Pfam" id="PF19054">
    <property type="entry name" value="DUF5753"/>
    <property type="match status" value="1"/>
</dbReference>
<evidence type="ECO:0000259" key="1">
    <source>
        <dbReference type="PROSITE" id="PS50943"/>
    </source>
</evidence>
<sequence>MNTEDGTGPSLPLRQLGNYFRRARSDAHLTLDQVAALMEWSPSKLSRLERGQPGKLTTRDIAALCELLEFEDDQKATMIGLAQRTAVEHWWYAYTDLIPGMFNVYVGLESSARHLTFFRPDIVPGLFQTAEYARVLDQAYFPDDSPDEQDRRIELRMKRQKIFTRKIKPVTVEAVVHESVLRTVVGNSSVMAEQLGHLADISTRPNVDIRVLPFTAGYPVGYAVGSYIILEFGSARSQPSVVYAENYTGDLYLEGESDLRKYRSATATIQRAALDAVSSRTLLRQTAKEYRSER</sequence>
<dbReference type="Gene3D" id="1.10.260.40">
    <property type="entry name" value="lambda repressor-like DNA-binding domains"/>
    <property type="match status" value="1"/>
</dbReference>
<proteinExistence type="predicted"/>
<protein>
    <submittedName>
        <fullName evidence="2">Helix-turn-helix domain-containing protein</fullName>
    </submittedName>
</protein>
<dbReference type="RefSeq" id="WP_138450891.1">
    <property type="nucleotide sequence ID" value="NZ_VBUT01000009.1"/>
</dbReference>
<dbReference type="Pfam" id="PF13560">
    <property type="entry name" value="HTH_31"/>
    <property type="match status" value="1"/>
</dbReference>
<dbReference type="InterPro" id="IPR001387">
    <property type="entry name" value="Cro/C1-type_HTH"/>
</dbReference>
<organism evidence="2 3">
    <name type="scientific">Nocardia cyriacigeorgica</name>
    <dbReference type="NCBI Taxonomy" id="135487"/>
    <lineage>
        <taxon>Bacteria</taxon>
        <taxon>Bacillati</taxon>
        <taxon>Actinomycetota</taxon>
        <taxon>Actinomycetes</taxon>
        <taxon>Mycobacteriales</taxon>
        <taxon>Nocardiaceae</taxon>
        <taxon>Nocardia</taxon>
    </lineage>
</organism>
<dbReference type="InterPro" id="IPR043917">
    <property type="entry name" value="DUF5753"/>
</dbReference>
<dbReference type="InterPro" id="IPR010982">
    <property type="entry name" value="Lambda_DNA-bd_dom_sf"/>
</dbReference>
<dbReference type="AlphaFoldDB" id="A0A5R8NGT0"/>
<dbReference type="GO" id="GO:0003677">
    <property type="term" value="F:DNA binding"/>
    <property type="evidence" value="ECO:0007669"/>
    <property type="project" value="InterPro"/>
</dbReference>
<comment type="caution">
    <text evidence="2">The sequence shown here is derived from an EMBL/GenBank/DDBJ whole genome shotgun (WGS) entry which is preliminary data.</text>
</comment>